<sequence>MVHNFAEDASFVWSVDAIISPPVPTRCAVPFSLDLIGLKGDVRNLRVVGVTRKVAKSFGFSEAAWNCKVKNQTLHVDSTKYPVNADHLHESFAWNNESCDGYFISNEALQQLFPHWGLFPDRPDPKEIPRHNIFSADLNCYAFWLVSKRSRMPVLRKR</sequence>
<accession>A0A8S9Z872</accession>
<dbReference type="Proteomes" id="UP000822476">
    <property type="component" value="Unassembled WGS sequence"/>
</dbReference>
<reference evidence="1" key="1">
    <citation type="submission" date="2019-07" db="EMBL/GenBank/DDBJ databases">
        <title>Annotation for the trematode Paragonimus miyazaki's.</title>
        <authorList>
            <person name="Choi Y.-J."/>
        </authorList>
    </citation>
    <scope>NUCLEOTIDE SEQUENCE</scope>
    <source>
        <strain evidence="1">Japan</strain>
    </source>
</reference>
<keyword evidence="2" id="KW-1185">Reference proteome</keyword>
<evidence type="ECO:0000313" key="2">
    <source>
        <dbReference type="Proteomes" id="UP000822476"/>
    </source>
</evidence>
<gene>
    <name evidence="1" type="ORF">EG68_01574</name>
</gene>
<comment type="caution">
    <text evidence="1">The sequence shown here is derived from an EMBL/GenBank/DDBJ whole genome shotgun (WGS) entry which is preliminary data.</text>
</comment>
<organism evidence="1 2">
    <name type="scientific">Paragonimus skrjabini miyazakii</name>
    <dbReference type="NCBI Taxonomy" id="59628"/>
    <lineage>
        <taxon>Eukaryota</taxon>
        <taxon>Metazoa</taxon>
        <taxon>Spiralia</taxon>
        <taxon>Lophotrochozoa</taxon>
        <taxon>Platyhelminthes</taxon>
        <taxon>Trematoda</taxon>
        <taxon>Digenea</taxon>
        <taxon>Plagiorchiida</taxon>
        <taxon>Troglotremata</taxon>
        <taxon>Troglotrematidae</taxon>
        <taxon>Paragonimus</taxon>
    </lineage>
</organism>
<dbReference type="EMBL" id="JTDE01000235">
    <property type="protein sequence ID" value="KAF7261880.1"/>
    <property type="molecule type" value="Genomic_DNA"/>
</dbReference>
<protein>
    <submittedName>
        <fullName evidence="1">Uncharacterized protein</fullName>
    </submittedName>
</protein>
<proteinExistence type="predicted"/>
<name>A0A8S9Z872_9TREM</name>
<dbReference type="AlphaFoldDB" id="A0A8S9Z872"/>
<evidence type="ECO:0000313" key="1">
    <source>
        <dbReference type="EMBL" id="KAF7261880.1"/>
    </source>
</evidence>